<evidence type="ECO:0000256" key="1">
    <source>
        <dbReference type="SAM" id="Phobius"/>
    </source>
</evidence>
<evidence type="ECO:0000313" key="2">
    <source>
        <dbReference type="EMBL" id="GGH26894.1"/>
    </source>
</evidence>
<accession>A0ABQ1YJX8</accession>
<keyword evidence="1" id="KW-0812">Transmembrane</keyword>
<evidence type="ECO:0008006" key="4">
    <source>
        <dbReference type="Google" id="ProtNLM"/>
    </source>
</evidence>
<keyword evidence="1" id="KW-0472">Membrane</keyword>
<protein>
    <recommendedName>
        <fullName evidence="4">DUF202 domain-containing protein</fullName>
    </recommendedName>
</protein>
<feature type="transmembrane region" description="Helical" evidence="1">
    <location>
        <begin position="20"/>
        <end position="43"/>
    </location>
</feature>
<feature type="transmembrane region" description="Helical" evidence="1">
    <location>
        <begin position="58"/>
        <end position="81"/>
    </location>
</feature>
<gene>
    <name evidence="2" type="ORF">GCM10008013_28000</name>
</gene>
<sequence length="91" mass="10653">MNEQQAERWEEIRAKGRVNYIINTGIIRWGLGTAILFTILFTYLQKGGVGITFRDSDFVITLLIALIIFSIGGYFWGQWLWNMNMNKYVKK</sequence>
<keyword evidence="3" id="KW-1185">Reference proteome</keyword>
<proteinExistence type="predicted"/>
<organism evidence="2 3">
    <name type="scientific">Paenibacillus segetis</name>
    <dbReference type="NCBI Taxonomy" id="1325360"/>
    <lineage>
        <taxon>Bacteria</taxon>
        <taxon>Bacillati</taxon>
        <taxon>Bacillota</taxon>
        <taxon>Bacilli</taxon>
        <taxon>Bacillales</taxon>
        <taxon>Paenibacillaceae</taxon>
        <taxon>Paenibacillus</taxon>
    </lineage>
</organism>
<evidence type="ECO:0000313" key="3">
    <source>
        <dbReference type="Proteomes" id="UP000659344"/>
    </source>
</evidence>
<dbReference type="RefSeq" id="WP_188539720.1">
    <property type="nucleotide sequence ID" value="NZ_BMFT01000001.1"/>
</dbReference>
<dbReference type="EMBL" id="BMFT01000001">
    <property type="protein sequence ID" value="GGH26894.1"/>
    <property type="molecule type" value="Genomic_DNA"/>
</dbReference>
<reference evidence="3" key="1">
    <citation type="journal article" date="2019" name="Int. J. Syst. Evol. Microbiol.">
        <title>The Global Catalogue of Microorganisms (GCM) 10K type strain sequencing project: providing services to taxonomists for standard genome sequencing and annotation.</title>
        <authorList>
            <consortium name="The Broad Institute Genomics Platform"/>
            <consortium name="The Broad Institute Genome Sequencing Center for Infectious Disease"/>
            <person name="Wu L."/>
            <person name="Ma J."/>
        </authorList>
    </citation>
    <scope>NUCLEOTIDE SEQUENCE [LARGE SCALE GENOMIC DNA]</scope>
    <source>
        <strain evidence="3">CGMCC 1.12769</strain>
    </source>
</reference>
<dbReference type="Proteomes" id="UP000659344">
    <property type="component" value="Unassembled WGS sequence"/>
</dbReference>
<comment type="caution">
    <text evidence="2">The sequence shown here is derived from an EMBL/GenBank/DDBJ whole genome shotgun (WGS) entry which is preliminary data.</text>
</comment>
<name>A0ABQ1YJX8_9BACL</name>
<keyword evidence="1" id="KW-1133">Transmembrane helix</keyword>